<protein>
    <submittedName>
        <fullName evidence="1">Uncharacterized protein</fullName>
    </submittedName>
</protein>
<keyword evidence="2" id="KW-1185">Reference proteome</keyword>
<sequence length="73" mass="7809">MWHYWPMTTMSLDSVLGPPPALYAALIGGSVPDCLISVNGASPIAGNEERLRRASPLLASLLSAGNFKVRRIT</sequence>
<proteinExistence type="predicted"/>
<name>A0A0C2GFJ3_9BILA</name>
<evidence type="ECO:0000313" key="2">
    <source>
        <dbReference type="Proteomes" id="UP000054047"/>
    </source>
</evidence>
<dbReference type="EMBL" id="KN731478">
    <property type="protein sequence ID" value="KIH59910.1"/>
    <property type="molecule type" value="Genomic_DNA"/>
</dbReference>
<evidence type="ECO:0000313" key="1">
    <source>
        <dbReference type="EMBL" id="KIH59910.1"/>
    </source>
</evidence>
<dbReference type="AlphaFoldDB" id="A0A0C2GFJ3"/>
<dbReference type="Proteomes" id="UP000054047">
    <property type="component" value="Unassembled WGS sequence"/>
</dbReference>
<accession>A0A0C2GFJ3</accession>
<dbReference type="OrthoDB" id="10447902at2759"/>
<reference evidence="1 2" key="1">
    <citation type="submission" date="2013-12" db="EMBL/GenBank/DDBJ databases">
        <title>Draft genome of the parsitic nematode Ancylostoma duodenale.</title>
        <authorList>
            <person name="Mitreva M."/>
        </authorList>
    </citation>
    <scope>NUCLEOTIDE SEQUENCE [LARGE SCALE GENOMIC DNA]</scope>
    <source>
        <strain evidence="1 2">Zhejiang</strain>
    </source>
</reference>
<organism evidence="1 2">
    <name type="scientific">Ancylostoma duodenale</name>
    <dbReference type="NCBI Taxonomy" id="51022"/>
    <lineage>
        <taxon>Eukaryota</taxon>
        <taxon>Metazoa</taxon>
        <taxon>Ecdysozoa</taxon>
        <taxon>Nematoda</taxon>
        <taxon>Chromadorea</taxon>
        <taxon>Rhabditida</taxon>
        <taxon>Rhabditina</taxon>
        <taxon>Rhabditomorpha</taxon>
        <taxon>Strongyloidea</taxon>
        <taxon>Ancylostomatidae</taxon>
        <taxon>Ancylostomatinae</taxon>
        <taxon>Ancylostoma</taxon>
    </lineage>
</organism>
<gene>
    <name evidence="1" type="ORF">ANCDUO_09846</name>
</gene>